<dbReference type="EMBL" id="CP008948">
    <property type="protein sequence ID" value="AII10720.1"/>
    <property type="molecule type" value="Genomic_DNA"/>
</dbReference>
<name>A0A076EXK8_RHOOP</name>
<reference evidence="2 3" key="1">
    <citation type="submission" date="2014-07" db="EMBL/GenBank/DDBJ databases">
        <title>Genome Sequence of Rhodococcus opacus Strain R7, a Biodegrader of Mono- and Polycyclic Aromatic Hydrocarbons.</title>
        <authorList>
            <person name="Di Gennaro P."/>
            <person name="Zampolli J."/>
            <person name="Presti I."/>
            <person name="Cappelletti M."/>
            <person name="D'Ursi P."/>
            <person name="Orro A."/>
            <person name="Mezzelani A."/>
            <person name="Milanesi L."/>
        </authorList>
    </citation>
    <scope>NUCLEOTIDE SEQUENCE [LARGE SCALE GENOMIC DNA]</scope>
    <source>
        <strain evidence="2 3">R7</strain>
        <plasmid evidence="2">pPDG1</plasmid>
    </source>
</reference>
<dbReference type="Proteomes" id="UP000028488">
    <property type="component" value="Plasmid pPDG1"/>
</dbReference>
<protein>
    <submittedName>
        <fullName evidence="2">Uncharacterized protein</fullName>
    </submittedName>
</protein>
<gene>
    <name evidence="2" type="ORF">EP51_41680</name>
</gene>
<keyword evidence="2" id="KW-0614">Plasmid</keyword>
<feature type="region of interest" description="Disordered" evidence="1">
    <location>
        <begin position="141"/>
        <end position="166"/>
    </location>
</feature>
<geneLocation type="plasmid" evidence="2 3">
    <name>pPDG1</name>
</geneLocation>
<dbReference type="AlphaFoldDB" id="A0A076EXK8"/>
<evidence type="ECO:0000256" key="1">
    <source>
        <dbReference type="SAM" id="MobiDB-lite"/>
    </source>
</evidence>
<evidence type="ECO:0000313" key="2">
    <source>
        <dbReference type="EMBL" id="AII10720.1"/>
    </source>
</evidence>
<organism evidence="2 3">
    <name type="scientific">Rhodococcus opacus</name>
    <name type="common">Nocardia opaca</name>
    <dbReference type="NCBI Taxonomy" id="37919"/>
    <lineage>
        <taxon>Bacteria</taxon>
        <taxon>Bacillati</taxon>
        <taxon>Actinomycetota</taxon>
        <taxon>Actinomycetes</taxon>
        <taxon>Mycobacteriales</taxon>
        <taxon>Nocardiaceae</taxon>
        <taxon>Rhodococcus</taxon>
    </lineage>
</organism>
<proteinExistence type="predicted"/>
<accession>A0A076EXK8</accession>
<evidence type="ECO:0000313" key="3">
    <source>
        <dbReference type="Proteomes" id="UP000028488"/>
    </source>
</evidence>
<sequence length="215" mass="23987">MVPDDGFVTVIPDDGFVTMVPDDGFVTMIPDDGFVTMIPDDGFVTMIPDHRGLRDRWRIDNRRIGDRWFFGNRRFFDRRIDNGWLSHRRRISHRRGRTGIRRGRGRARVHGRCAGVRGGLANGRARVHEDWAGVRGAVTERVTPDGSSHSHATIGPDDSGNVAGDLRPRVRDVSAGLRGAARDDLHRRALLPAGKRNAAQLVVREDDGSRRGQGN</sequence>
<dbReference type="RefSeq" id="WP_128642810.1">
    <property type="nucleotide sequence ID" value="NZ_CP008948.1"/>
</dbReference>